<proteinExistence type="predicted"/>
<feature type="domain" description="TonB-dependent receptor plug" evidence="2">
    <location>
        <begin position="71"/>
        <end position="127"/>
    </location>
</feature>
<reference evidence="3 4" key="1">
    <citation type="submission" date="2019-04" db="EMBL/GenBank/DDBJ databases">
        <title>Sphingobacterium olei sp. nov., isolated from oil-contaminated soil.</title>
        <authorList>
            <person name="Liu B."/>
        </authorList>
    </citation>
    <scope>NUCLEOTIDE SEQUENCE [LARGE SCALE GENOMIC DNA]</scope>
    <source>
        <strain evidence="3 4">Y3L14</strain>
    </source>
</reference>
<evidence type="ECO:0000313" key="4">
    <source>
        <dbReference type="Proteomes" id="UP000309872"/>
    </source>
</evidence>
<dbReference type="OrthoDB" id="9768177at2"/>
<dbReference type="Pfam" id="PF07715">
    <property type="entry name" value="Plug"/>
    <property type="match status" value="1"/>
</dbReference>
<dbReference type="InterPro" id="IPR023997">
    <property type="entry name" value="TonB-dep_OMP_SusC/RagA_CS"/>
</dbReference>
<feature type="signal peptide" evidence="1">
    <location>
        <begin position="1"/>
        <end position="24"/>
    </location>
</feature>
<accession>A0A4U0H4G1</accession>
<organism evidence="3 4">
    <name type="scientific">Sphingobacterium alkalisoli</name>
    <dbReference type="NCBI Taxonomy" id="1874115"/>
    <lineage>
        <taxon>Bacteria</taxon>
        <taxon>Pseudomonadati</taxon>
        <taxon>Bacteroidota</taxon>
        <taxon>Sphingobacteriia</taxon>
        <taxon>Sphingobacteriales</taxon>
        <taxon>Sphingobacteriaceae</taxon>
        <taxon>Sphingobacterium</taxon>
    </lineage>
</organism>
<dbReference type="NCBIfam" id="TIGR04056">
    <property type="entry name" value="OMP_RagA_SusC"/>
    <property type="match status" value="1"/>
</dbReference>
<feature type="chain" id="PRO_5020993734" evidence="1">
    <location>
        <begin position="25"/>
        <end position="944"/>
    </location>
</feature>
<dbReference type="Proteomes" id="UP000309872">
    <property type="component" value="Unassembled WGS sequence"/>
</dbReference>
<evidence type="ECO:0000259" key="2">
    <source>
        <dbReference type="Pfam" id="PF07715"/>
    </source>
</evidence>
<dbReference type="EMBL" id="SUKA01000002">
    <property type="protein sequence ID" value="TJY66587.1"/>
    <property type="molecule type" value="Genomic_DNA"/>
</dbReference>
<sequence>MKKNKKTYNILFALLLSGSLSLYAQESKDSLVNVAFGKTAKTDLLGGVSSASITEILTKSYGTYSLDNLESFVGGYTSNVWGQSPLILVDGVPRSAGDVRMVEVESVTVLKGASNVALYGSNAAKGVILITTKRGVVEPISIDVRANTGLYSPKRYPTYLNAAEYMTFFNEASRNDGISERYTAEQIYHTSTGENPYQYPDVDFYSSEYLKKVYSRSDLTTEISGGNERARYYTNLGLSYDNDILKYGDTKNNNALNFNVRANVDMNLTNWLTASTDAVAIVSDTYRARGDFWGAAATLRPNWFSPLVPINMFDPENTTLQTIVQSSNNIVDGQYLLGGTSNDQTNTFGDMLVAGYIKSKSRRFMFNVNANADLRDITQGLSLNGGYSLDYQTYYNEAFNEDYAVYQPTWSNIDGKTMITSLTKFNNDVNSTNEYIGEANYNQTMSFRAQLDYDRTFNFDHNINASLLGWGYHIQQAKDANHDGSTYQPVRNANLGLQVAYNYKHRYYVDFTGAVVHSAKLAPGNRTALSPTITLGWRISDETFFKENISFFDNLKLAASYGSLNQDIDISNYYMYQGYFVNDGGWYQWRDGVAGGWTTGSRQGENLGLSFIKRNEFRIGLDAAMFNNLITVDANYFRQDTRGLLTQGSTIFPSYFSNWDFSFLPYLNYNNDRRSGVDYSVNLNHKVGELNYSVGLTGMYFSSRATQRDEVYEDDYQYRSGKALDAYWGYISEGIFMNQAEIDNHARQTFGEVLPGDIKYRDVNNDGLIDSRDQVELGQNGWAVSPFTYGVNVTLKWKNVTLFALGNGQSGAIGFNNTAYHWIRGSSKYSDVVLDRTTIEKNTAGEWEVDDLGSYPRLTTTSNSNNFLNSTYWMYKNNRFNLSRVQLTYDFDKSTLNSSFLRGLSIYANGDNLLVISKESKMMETNIGSAPQYRFYNIGFKASF</sequence>
<dbReference type="NCBIfam" id="TIGR04057">
    <property type="entry name" value="SusC_RagA_signa"/>
    <property type="match status" value="1"/>
</dbReference>
<dbReference type="Gene3D" id="2.170.130.10">
    <property type="entry name" value="TonB-dependent receptor, plug domain"/>
    <property type="match status" value="1"/>
</dbReference>
<dbReference type="InterPro" id="IPR037066">
    <property type="entry name" value="Plug_dom_sf"/>
</dbReference>
<dbReference type="RefSeq" id="WP_136819936.1">
    <property type="nucleotide sequence ID" value="NZ_BMJX01000002.1"/>
</dbReference>
<dbReference type="InterPro" id="IPR023996">
    <property type="entry name" value="TonB-dep_OMP_SusC/RagA"/>
</dbReference>
<keyword evidence="4" id="KW-1185">Reference proteome</keyword>
<comment type="caution">
    <text evidence="3">The sequence shown here is derived from an EMBL/GenBank/DDBJ whole genome shotgun (WGS) entry which is preliminary data.</text>
</comment>
<evidence type="ECO:0000256" key="1">
    <source>
        <dbReference type="SAM" id="SignalP"/>
    </source>
</evidence>
<dbReference type="AlphaFoldDB" id="A0A4U0H4G1"/>
<evidence type="ECO:0000313" key="3">
    <source>
        <dbReference type="EMBL" id="TJY66587.1"/>
    </source>
</evidence>
<dbReference type="InterPro" id="IPR012910">
    <property type="entry name" value="Plug_dom"/>
</dbReference>
<keyword evidence="1" id="KW-0732">Signal</keyword>
<dbReference type="SUPFAM" id="SSF56935">
    <property type="entry name" value="Porins"/>
    <property type="match status" value="1"/>
</dbReference>
<gene>
    <name evidence="3" type="ORF">FAZ19_06595</name>
</gene>
<protein>
    <submittedName>
        <fullName evidence="3">SusC/RagA family TonB-linked outer membrane protein</fullName>
    </submittedName>
</protein>
<name>A0A4U0H4G1_9SPHI</name>